<evidence type="ECO:0000256" key="2">
    <source>
        <dbReference type="ARBA" id="ARBA00023125"/>
    </source>
</evidence>
<organism evidence="6 7">
    <name type="scientific">Cryptosporangium minutisporangium</name>
    <dbReference type="NCBI Taxonomy" id="113569"/>
    <lineage>
        <taxon>Bacteria</taxon>
        <taxon>Bacillati</taxon>
        <taxon>Actinomycetota</taxon>
        <taxon>Actinomycetes</taxon>
        <taxon>Cryptosporangiales</taxon>
        <taxon>Cryptosporangiaceae</taxon>
        <taxon>Cryptosporangium</taxon>
    </lineage>
</organism>
<reference evidence="7" key="1">
    <citation type="journal article" date="2019" name="Int. J. Syst. Evol. Microbiol.">
        <title>The Global Catalogue of Microorganisms (GCM) 10K type strain sequencing project: providing services to taxonomists for standard genome sequencing and annotation.</title>
        <authorList>
            <consortium name="The Broad Institute Genomics Platform"/>
            <consortium name="The Broad Institute Genome Sequencing Center for Infectious Disease"/>
            <person name="Wu L."/>
            <person name="Ma J."/>
        </authorList>
    </citation>
    <scope>NUCLEOTIDE SEQUENCE [LARGE SCALE GENOMIC DNA]</scope>
    <source>
        <strain evidence="7">JCM 9458</strain>
    </source>
</reference>
<protein>
    <submittedName>
        <fullName evidence="6">IclR family transcriptional regulator</fullName>
    </submittedName>
</protein>
<dbReference type="InterPro" id="IPR005471">
    <property type="entry name" value="Tscrpt_reg_IclR_N"/>
</dbReference>
<dbReference type="SUPFAM" id="SSF55781">
    <property type="entry name" value="GAF domain-like"/>
    <property type="match status" value="1"/>
</dbReference>
<name>A0ABP6ST75_9ACTN</name>
<dbReference type="Pfam" id="PF01614">
    <property type="entry name" value="IclR_C"/>
    <property type="match status" value="1"/>
</dbReference>
<dbReference type="Proteomes" id="UP001501676">
    <property type="component" value="Unassembled WGS sequence"/>
</dbReference>
<dbReference type="SUPFAM" id="SSF46785">
    <property type="entry name" value="Winged helix' DNA-binding domain"/>
    <property type="match status" value="1"/>
</dbReference>
<dbReference type="PROSITE" id="PS51077">
    <property type="entry name" value="HTH_ICLR"/>
    <property type="match status" value="1"/>
</dbReference>
<dbReference type="Gene3D" id="3.30.450.40">
    <property type="match status" value="1"/>
</dbReference>
<sequence>MSDALAREHRTVSRVTTILEAAGQSRDGVRLAGLAALLGAPKSSVHGLVKGLVATGYLEEQAGVYRLGPALDVLVRPARAEFTLSARRALESLQQTFDETAILCRLVGDAVVYVEMVESRRMIRYSAPLNQRRPLYPTSSGKCFLAHFSPRRRAAYLAEHVEEARRALVEDELERVREQGYAVNRGETVPDVSAAASPIVVQGRVVGALAVAGPSARMADELEQVAAAVRDEAAKVAPRL</sequence>
<evidence type="ECO:0000259" key="4">
    <source>
        <dbReference type="PROSITE" id="PS51077"/>
    </source>
</evidence>
<keyword evidence="1" id="KW-0805">Transcription regulation</keyword>
<evidence type="ECO:0000313" key="6">
    <source>
        <dbReference type="EMBL" id="GAA3385003.1"/>
    </source>
</evidence>
<dbReference type="InterPro" id="IPR036390">
    <property type="entry name" value="WH_DNA-bd_sf"/>
</dbReference>
<evidence type="ECO:0000313" key="7">
    <source>
        <dbReference type="Proteomes" id="UP001501676"/>
    </source>
</evidence>
<accession>A0ABP6ST75</accession>
<gene>
    <name evidence="6" type="ORF">GCM10020369_16810</name>
</gene>
<dbReference type="Pfam" id="PF09339">
    <property type="entry name" value="HTH_IclR"/>
    <property type="match status" value="1"/>
</dbReference>
<dbReference type="EMBL" id="BAAAYN010000011">
    <property type="protein sequence ID" value="GAA3385003.1"/>
    <property type="molecule type" value="Genomic_DNA"/>
</dbReference>
<dbReference type="RefSeq" id="WP_345727428.1">
    <property type="nucleotide sequence ID" value="NZ_BAAAYN010000011.1"/>
</dbReference>
<dbReference type="InterPro" id="IPR014757">
    <property type="entry name" value="Tscrpt_reg_IclR_C"/>
</dbReference>
<evidence type="ECO:0000256" key="3">
    <source>
        <dbReference type="ARBA" id="ARBA00023163"/>
    </source>
</evidence>
<feature type="domain" description="IclR-ED" evidence="5">
    <location>
        <begin position="63"/>
        <end position="240"/>
    </location>
</feature>
<proteinExistence type="predicted"/>
<evidence type="ECO:0000256" key="1">
    <source>
        <dbReference type="ARBA" id="ARBA00023015"/>
    </source>
</evidence>
<dbReference type="PROSITE" id="PS51078">
    <property type="entry name" value="ICLR_ED"/>
    <property type="match status" value="1"/>
</dbReference>
<keyword evidence="3" id="KW-0804">Transcription</keyword>
<keyword evidence="2" id="KW-0238">DNA-binding</keyword>
<dbReference type="Gene3D" id="1.10.10.10">
    <property type="entry name" value="Winged helix-like DNA-binding domain superfamily/Winged helix DNA-binding domain"/>
    <property type="match status" value="1"/>
</dbReference>
<dbReference type="InterPro" id="IPR050707">
    <property type="entry name" value="HTH_MetabolicPath_Reg"/>
</dbReference>
<feature type="domain" description="HTH iclR-type" evidence="4">
    <location>
        <begin position="9"/>
        <end position="69"/>
    </location>
</feature>
<evidence type="ECO:0000259" key="5">
    <source>
        <dbReference type="PROSITE" id="PS51078"/>
    </source>
</evidence>
<keyword evidence="7" id="KW-1185">Reference proteome</keyword>
<dbReference type="InterPro" id="IPR036388">
    <property type="entry name" value="WH-like_DNA-bd_sf"/>
</dbReference>
<dbReference type="PANTHER" id="PTHR30136">
    <property type="entry name" value="HELIX-TURN-HELIX TRANSCRIPTIONAL REGULATOR, ICLR FAMILY"/>
    <property type="match status" value="1"/>
</dbReference>
<dbReference type="InterPro" id="IPR029016">
    <property type="entry name" value="GAF-like_dom_sf"/>
</dbReference>
<comment type="caution">
    <text evidence="6">The sequence shown here is derived from an EMBL/GenBank/DDBJ whole genome shotgun (WGS) entry which is preliminary data.</text>
</comment>
<dbReference type="PANTHER" id="PTHR30136:SF35">
    <property type="entry name" value="HTH-TYPE TRANSCRIPTIONAL REGULATOR RV1719"/>
    <property type="match status" value="1"/>
</dbReference>